<dbReference type="Proteomes" id="UP000596742">
    <property type="component" value="Unassembled WGS sequence"/>
</dbReference>
<feature type="compositionally biased region" description="Basic and acidic residues" evidence="4">
    <location>
        <begin position="84"/>
        <end position="99"/>
    </location>
</feature>
<dbReference type="AlphaFoldDB" id="A0A8B6FNK2"/>
<dbReference type="OrthoDB" id="270009at2759"/>
<comment type="similarity">
    <text evidence="1">Belongs to the SCO1/2 family.</text>
</comment>
<keyword evidence="2" id="KW-0186">Copper</keyword>
<keyword evidence="3" id="KW-1015">Disulfide bond</keyword>
<name>A0A8B6FNK2_MYTGA</name>
<feature type="region of interest" description="Disordered" evidence="4">
    <location>
        <begin position="79"/>
        <end position="109"/>
    </location>
</feature>
<feature type="disulfide bond" description="Redox-active" evidence="3">
    <location>
        <begin position="188"/>
        <end position="192"/>
    </location>
</feature>
<proteinExistence type="inferred from homology"/>
<dbReference type="Gene3D" id="3.40.30.10">
    <property type="entry name" value="Glutaredoxin"/>
    <property type="match status" value="1"/>
</dbReference>
<organism evidence="5 6">
    <name type="scientific">Mytilus galloprovincialis</name>
    <name type="common">Mediterranean mussel</name>
    <dbReference type="NCBI Taxonomy" id="29158"/>
    <lineage>
        <taxon>Eukaryota</taxon>
        <taxon>Metazoa</taxon>
        <taxon>Spiralia</taxon>
        <taxon>Lophotrochozoa</taxon>
        <taxon>Mollusca</taxon>
        <taxon>Bivalvia</taxon>
        <taxon>Autobranchia</taxon>
        <taxon>Pteriomorphia</taxon>
        <taxon>Mytilida</taxon>
        <taxon>Mytiloidea</taxon>
        <taxon>Mytilidae</taxon>
        <taxon>Mytilinae</taxon>
        <taxon>Mytilus</taxon>
    </lineage>
</organism>
<dbReference type="GO" id="GO:0033617">
    <property type="term" value="P:mitochondrial respiratory chain complex IV assembly"/>
    <property type="evidence" value="ECO:0007669"/>
    <property type="project" value="TreeGrafter"/>
</dbReference>
<evidence type="ECO:0000256" key="1">
    <source>
        <dbReference type="ARBA" id="ARBA00010996"/>
    </source>
</evidence>
<dbReference type="EMBL" id="UYJE01007078">
    <property type="protein sequence ID" value="VDI51614.1"/>
    <property type="molecule type" value="Genomic_DNA"/>
</dbReference>
<evidence type="ECO:0000256" key="3">
    <source>
        <dbReference type="PIRSR" id="PIRSR603782-2"/>
    </source>
</evidence>
<feature type="binding site" evidence="2">
    <location>
        <position position="192"/>
    </location>
    <ligand>
        <name>Cu cation</name>
        <dbReference type="ChEBI" id="CHEBI:23378"/>
    </ligand>
</feature>
<dbReference type="GO" id="GO:0005739">
    <property type="term" value="C:mitochondrion"/>
    <property type="evidence" value="ECO:0007669"/>
    <property type="project" value="GOC"/>
</dbReference>
<protein>
    <submittedName>
        <fullName evidence="5">Protein SCO1/2</fullName>
    </submittedName>
</protein>
<dbReference type="PANTHER" id="PTHR12151">
    <property type="entry name" value="ELECTRON TRANSPORT PROTIN SCO1/SENC FAMILY MEMBER"/>
    <property type="match status" value="1"/>
</dbReference>
<dbReference type="Pfam" id="PF02630">
    <property type="entry name" value="SCO1-SenC"/>
    <property type="match status" value="1"/>
</dbReference>
<dbReference type="CDD" id="cd02968">
    <property type="entry name" value="SCO"/>
    <property type="match status" value="1"/>
</dbReference>
<evidence type="ECO:0000256" key="2">
    <source>
        <dbReference type="PIRSR" id="PIRSR603782-1"/>
    </source>
</evidence>
<dbReference type="SUPFAM" id="SSF52833">
    <property type="entry name" value="Thioredoxin-like"/>
    <property type="match status" value="1"/>
</dbReference>
<evidence type="ECO:0000256" key="4">
    <source>
        <dbReference type="SAM" id="MobiDB-lite"/>
    </source>
</evidence>
<dbReference type="FunFam" id="3.40.30.10:FF:000013">
    <property type="entry name" value="Blast:Protein SCO1 homolog, mitochondrial"/>
    <property type="match status" value="1"/>
</dbReference>
<feature type="binding site" evidence="2">
    <location>
        <position position="279"/>
    </location>
    <ligand>
        <name>Cu cation</name>
        <dbReference type="ChEBI" id="CHEBI:23378"/>
    </ligand>
</feature>
<dbReference type="PANTHER" id="PTHR12151:SF5">
    <property type="entry name" value="AT19154P"/>
    <property type="match status" value="1"/>
</dbReference>
<gene>
    <name evidence="5" type="ORF">MGAL_10B071548</name>
</gene>
<dbReference type="GO" id="GO:0046872">
    <property type="term" value="F:metal ion binding"/>
    <property type="evidence" value="ECO:0007669"/>
    <property type="project" value="UniProtKB-KW"/>
</dbReference>
<keyword evidence="2" id="KW-0479">Metal-binding</keyword>
<dbReference type="InterPro" id="IPR036249">
    <property type="entry name" value="Thioredoxin-like_sf"/>
</dbReference>
<feature type="binding site" evidence="2">
    <location>
        <position position="188"/>
    </location>
    <ligand>
        <name>Cu cation</name>
        <dbReference type="ChEBI" id="CHEBI:23378"/>
    </ligand>
</feature>
<evidence type="ECO:0000313" key="5">
    <source>
        <dbReference type="EMBL" id="VDI51614.1"/>
    </source>
</evidence>
<accession>A0A8B6FNK2</accession>
<dbReference type="InterPro" id="IPR003782">
    <property type="entry name" value="SCO1/SenC"/>
</dbReference>
<evidence type="ECO:0000313" key="6">
    <source>
        <dbReference type="Proteomes" id="UP000596742"/>
    </source>
</evidence>
<sequence>MSTWHGMKILMRNDFKARCNIWTKSFMNHSCTSKSISGHSVQNSFIPFYQVRSLSNCQKLILQRTSSFYSVIKRWNSDKTNGSPEKDKKPPKQSEEPKKPPKKSKREVGSPVTWKTLGLTAAVGTVMLLYFNHVKKKRELELARERNASVGKAAIGGEWSLVDYNGEPKTDKDYQGKWLAIYFGFTHCPDICPDEIEKMCEVVDILGKTAGVPELVPLFVTVDPDRDSKEAVKKYCKEFSPKLLGLTGTHEQIQQMTRTFRVYYSKGPVDEDGDYIVDHTIVMYLISPKGEFVDYYGKDKTALQASKSIAQHMRLHRK</sequence>
<comment type="caution">
    <text evidence="5">The sequence shown here is derived from an EMBL/GenBank/DDBJ whole genome shotgun (WGS) entry which is preliminary data.</text>
</comment>
<reference evidence="5" key="1">
    <citation type="submission" date="2018-11" db="EMBL/GenBank/DDBJ databases">
        <authorList>
            <person name="Alioto T."/>
            <person name="Alioto T."/>
        </authorList>
    </citation>
    <scope>NUCLEOTIDE SEQUENCE</scope>
</reference>
<keyword evidence="6" id="KW-1185">Reference proteome</keyword>